<protein>
    <recommendedName>
        <fullName evidence="6">DM2 domain-containing protein</fullName>
    </recommendedName>
</protein>
<feature type="domain" description="DM2" evidence="2">
    <location>
        <begin position="189"/>
        <end position="266"/>
    </location>
</feature>
<name>A0A9W8DYG6_9FUNG</name>
<feature type="region of interest" description="Disordered" evidence="1">
    <location>
        <begin position="266"/>
        <end position="301"/>
    </location>
</feature>
<feature type="compositionally biased region" description="Basic residues" evidence="1">
    <location>
        <begin position="161"/>
        <end position="173"/>
    </location>
</feature>
<feature type="region of interest" description="Disordered" evidence="1">
    <location>
        <begin position="113"/>
        <end position="186"/>
    </location>
</feature>
<dbReference type="PROSITE" id="PS51998">
    <property type="entry name" value="DEK_C"/>
    <property type="match status" value="1"/>
</dbReference>
<dbReference type="Pfam" id="PF02201">
    <property type="entry name" value="SWIB"/>
    <property type="match status" value="1"/>
</dbReference>
<dbReference type="InterPro" id="IPR014876">
    <property type="entry name" value="DEK_C"/>
</dbReference>
<evidence type="ECO:0000256" key="1">
    <source>
        <dbReference type="SAM" id="MobiDB-lite"/>
    </source>
</evidence>
<feature type="compositionally biased region" description="Low complexity" evidence="1">
    <location>
        <begin position="113"/>
        <end position="133"/>
    </location>
</feature>
<gene>
    <name evidence="4" type="ORF">IWQ60_005176</name>
</gene>
<comment type="caution">
    <text evidence="4">The sequence shown here is derived from an EMBL/GenBank/DDBJ whole genome shotgun (WGS) entry which is preliminary data.</text>
</comment>
<dbReference type="Proteomes" id="UP001150569">
    <property type="component" value="Unassembled WGS sequence"/>
</dbReference>
<dbReference type="InterPro" id="IPR003121">
    <property type="entry name" value="SWIB_MDM2_domain"/>
</dbReference>
<feature type="domain" description="DEK-C" evidence="3">
    <location>
        <begin position="2"/>
        <end position="57"/>
    </location>
</feature>
<sequence length="301" mass="32590">MSLNVNQFESRIFEILRASDPESISARKVRKQLQQEKGIDLSAVKDKVDDLILKCYEVIQQPPVTSPLAPTTLPALATPASATNVHVASVLPTQPAAVSHSLHLESLFDDSLTPGSDSSVSSLPLSPGSSAASGKKRTFSELGMSTKPPKKKIEKDPPKAAKGKASAKKTKKPKNPDPYATKIKAPNNNFNKAMNVSPTLASIIKVDQASRPQMVKLLWIYIKANDLQDSSDRRFILCDDKLKELFHTDRISMFGMNKLLGAHLSDIEGGEPTEKAGENSDAPVAGTEEPTEPVQQEIATQ</sequence>
<organism evidence="4 5">
    <name type="scientific">Tieghemiomyces parasiticus</name>
    <dbReference type="NCBI Taxonomy" id="78921"/>
    <lineage>
        <taxon>Eukaryota</taxon>
        <taxon>Fungi</taxon>
        <taxon>Fungi incertae sedis</taxon>
        <taxon>Zoopagomycota</taxon>
        <taxon>Kickxellomycotina</taxon>
        <taxon>Dimargaritomycetes</taxon>
        <taxon>Dimargaritales</taxon>
        <taxon>Dimargaritaceae</taxon>
        <taxon>Tieghemiomyces</taxon>
    </lineage>
</organism>
<reference evidence="4" key="1">
    <citation type="submission" date="2022-07" db="EMBL/GenBank/DDBJ databases">
        <title>Phylogenomic reconstructions and comparative analyses of Kickxellomycotina fungi.</title>
        <authorList>
            <person name="Reynolds N.K."/>
            <person name="Stajich J.E."/>
            <person name="Barry K."/>
            <person name="Grigoriev I.V."/>
            <person name="Crous P."/>
            <person name="Smith M.E."/>
        </authorList>
    </citation>
    <scope>NUCLEOTIDE SEQUENCE</scope>
    <source>
        <strain evidence="4">RSA 861</strain>
    </source>
</reference>
<evidence type="ECO:0000313" key="4">
    <source>
        <dbReference type="EMBL" id="KAJ1924461.1"/>
    </source>
</evidence>
<dbReference type="Pfam" id="PF08766">
    <property type="entry name" value="DEK_C"/>
    <property type="match status" value="1"/>
</dbReference>
<dbReference type="OrthoDB" id="10251073at2759"/>
<evidence type="ECO:0000313" key="5">
    <source>
        <dbReference type="Proteomes" id="UP001150569"/>
    </source>
</evidence>
<evidence type="ECO:0000259" key="2">
    <source>
        <dbReference type="PROSITE" id="PS51925"/>
    </source>
</evidence>
<dbReference type="SUPFAM" id="SSF47592">
    <property type="entry name" value="SWIB/MDM2 domain"/>
    <property type="match status" value="1"/>
</dbReference>
<dbReference type="InterPro" id="IPR036885">
    <property type="entry name" value="SWIB_MDM2_dom_sf"/>
</dbReference>
<dbReference type="CDD" id="cd10567">
    <property type="entry name" value="SWIB-MDM2_like"/>
    <property type="match status" value="1"/>
</dbReference>
<dbReference type="Gene3D" id="1.10.245.10">
    <property type="entry name" value="SWIB/MDM2 domain"/>
    <property type="match status" value="1"/>
</dbReference>
<dbReference type="AlphaFoldDB" id="A0A9W8DYG6"/>
<proteinExistence type="predicted"/>
<dbReference type="SMART" id="SM00151">
    <property type="entry name" value="SWIB"/>
    <property type="match status" value="1"/>
</dbReference>
<dbReference type="InterPro" id="IPR019835">
    <property type="entry name" value="SWIB_domain"/>
</dbReference>
<dbReference type="EMBL" id="JANBPT010000271">
    <property type="protein sequence ID" value="KAJ1924461.1"/>
    <property type="molecule type" value="Genomic_DNA"/>
</dbReference>
<keyword evidence="5" id="KW-1185">Reference proteome</keyword>
<evidence type="ECO:0008006" key="6">
    <source>
        <dbReference type="Google" id="ProtNLM"/>
    </source>
</evidence>
<accession>A0A9W8DYG6</accession>
<dbReference type="PANTHER" id="PTHR13844">
    <property type="entry name" value="SWI/SNF-RELATED MATRIX-ASSOCIATED ACTIN-DEPENDENT REGULATOR OF CHROMATIN SUBFAMILY D"/>
    <property type="match status" value="1"/>
</dbReference>
<evidence type="ECO:0000259" key="3">
    <source>
        <dbReference type="PROSITE" id="PS51998"/>
    </source>
</evidence>
<dbReference type="PROSITE" id="PS51925">
    <property type="entry name" value="SWIB_MDM2"/>
    <property type="match status" value="1"/>
</dbReference>